<evidence type="ECO:0000313" key="2">
    <source>
        <dbReference type="Proteomes" id="UP001310386"/>
    </source>
</evidence>
<dbReference type="RefSeq" id="WP_371755333.1">
    <property type="nucleotide sequence ID" value="NZ_JAYJLD010000030.1"/>
</dbReference>
<comment type="caution">
    <text evidence="1">The sequence shown here is derived from an EMBL/GenBank/DDBJ whole genome shotgun (WGS) entry which is preliminary data.</text>
</comment>
<dbReference type="Proteomes" id="UP001310386">
    <property type="component" value="Unassembled WGS sequence"/>
</dbReference>
<evidence type="ECO:0008006" key="3">
    <source>
        <dbReference type="Google" id="ProtNLM"/>
    </source>
</evidence>
<protein>
    <recommendedName>
        <fullName evidence="3">Transposase</fullName>
    </recommendedName>
</protein>
<sequence length="70" mass="8035">MSRILSHLDEINVIGKLADLKEEHYRSLLILNGLIELLIEKGILTEQELRSKMSDLDTIHLRPHPQPPIS</sequence>
<evidence type="ECO:0000313" key="1">
    <source>
        <dbReference type="EMBL" id="MEB3103204.1"/>
    </source>
</evidence>
<keyword evidence="2" id="KW-1185">Reference proteome</keyword>
<accession>A0ABU5ZL10</accession>
<reference evidence="1" key="1">
    <citation type="submission" date="2023-12" db="EMBL/GenBank/DDBJ databases">
        <title>Fervidustalea candida gen. nov., sp. nov., a novel member of the family Paenibacillaceae isolated from a geothermal area.</title>
        <authorList>
            <person name="Li W.-J."/>
            <person name="Jiao J.-Y."/>
            <person name="Chen Y."/>
        </authorList>
    </citation>
    <scope>NUCLEOTIDE SEQUENCE</scope>
    <source>
        <strain evidence="1">SYSU GA230002</strain>
    </source>
</reference>
<gene>
    <name evidence="1" type="ORF">VF724_16320</name>
</gene>
<organism evidence="1 2">
    <name type="scientific">Ferviditalea candida</name>
    <dbReference type="NCBI Taxonomy" id="3108399"/>
    <lineage>
        <taxon>Bacteria</taxon>
        <taxon>Bacillati</taxon>
        <taxon>Bacillota</taxon>
        <taxon>Bacilli</taxon>
        <taxon>Bacillales</taxon>
        <taxon>Paenibacillaceae</taxon>
        <taxon>Ferviditalea</taxon>
    </lineage>
</organism>
<dbReference type="EMBL" id="JAYJLD010000030">
    <property type="protein sequence ID" value="MEB3103204.1"/>
    <property type="molecule type" value="Genomic_DNA"/>
</dbReference>
<name>A0ABU5ZL10_9BACL</name>
<proteinExistence type="predicted"/>